<dbReference type="InterPro" id="IPR021332">
    <property type="entry name" value="DUF2944"/>
</dbReference>
<evidence type="ECO:0008006" key="3">
    <source>
        <dbReference type="Google" id="ProtNLM"/>
    </source>
</evidence>
<dbReference type="AlphaFoldDB" id="A0A840BHY0"/>
<proteinExistence type="predicted"/>
<evidence type="ECO:0000313" key="1">
    <source>
        <dbReference type="EMBL" id="MBB4011192.1"/>
    </source>
</evidence>
<protein>
    <recommendedName>
        <fullName evidence="3">DUF2946 domain-containing protein</fullName>
    </recommendedName>
</protein>
<name>A0A840BHY0_9RHOO</name>
<gene>
    <name evidence="1" type="ORF">GGR36_000500</name>
</gene>
<accession>A0A840BHY0</accession>
<dbReference type="Pfam" id="PF11161">
    <property type="entry name" value="DUF2944"/>
    <property type="match status" value="1"/>
</dbReference>
<sequence>MDDAVLRSLARWPNVPACFGWLSLDRQGRWRLQDTVVTHRGFAEFIGRNYQCDEAGRWFFQNGPQRVFVRLDYTPWVFGRDLSDASRLLTHTGRPVTPQTGWVDESGAVLIESDAGIGLLASQDLVALSDALELDDDLRHGWLTLGVHRLKLAPIESGDVPKRFGFDPSPCE</sequence>
<reference evidence="1 2" key="1">
    <citation type="submission" date="2020-08" db="EMBL/GenBank/DDBJ databases">
        <title>Genomic Encyclopedia of Type Strains, Phase IV (KMG-IV): sequencing the most valuable type-strain genomes for metagenomic binning, comparative biology and taxonomic classification.</title>
        <authorList>
            <person name="Goeker M."/>
        </authorList>
    </citation>
    <scope>NUCLEOTIDE SEQUENCE [LARGE SCALE GENOMIC DNA]</scope>
    <source>
        <strain evidence="1 2">DSM 106739</strain>
    </source>
</reference>
<evidence type="ECO:0000313" key="2">
    <source>
        <dbReference type="Proteomes" id="UP000561045"/>
    </source>
</evidence>
<dbReference type="RefSeq" id="WP_183631537.1">
    <property type="nucleotide sequence ID" value="NZ_BAABLE010000011.1"/>
</dbReference>
<keyword evidence="2" id="KW-1185">Reference proteome</keyword>
<dbReference type="EMBL" id="JACIET010000001">
    <property type="protein sequence ID" value="MBB4011192.1"/>
    <property type="molecule type" value="Genomic_DNA"/>
</dbReference>
<organism evidence="1 2">
    <name type="scientific">Niveibacterium umoris</name>
    <dbReference type="NCBI Taxonomy" id="1193620"/>
    <lineage>
        <taxon>Bacteria</taxon>
        <taxon>Pseudomonadati</taxon>
        <taxon>Pseudomonadota</taxon>
        <taxon>Betaproteobacteria</taxon>
        <taxon>Rhodocyclales</taxon>
        <taxon>Rhodocyclaceae</taxon>
        <taxon>Niveibacterium</taxon>
    </lineage>
</organism>
<comment type="caution">
    <text evidence="1">The sequence shown here is derived from an EMBL/GenBank/DDBJ whole genome shotgun (WGS) entry which is preliminary data.</text>
</comment>
<dbReference type="Proteomes" id="UP000561045">
    <property type="component" value="Unassembled WGS sequence"/>
</dbReference>